<comment type="caution">
    <text evidence="1">The sequence shown here is derived from an EMBL/GenBank/DDBJ whole genome shotgun (WGS) entry which is preliminary data.</text>
</comment>
<dbReference type="Proteomes" id="UP000530928">
    <property type="component" value="Unassembled WGS sequence"/>
</dbReference>
<gene>
    <name evidence="1" type="ORF">HNR30_008519</name>
</gene>
<organism evidence="1 2">
    <name type="scientific">Nonomuraea soli</name>
    <dbReference type="NCBI Taxonomy" id="1032476"/>
    <lineage>
        <taxon>Bacteria</taxon>
        <taxon>Bacillati</taxon>
        <taxon>Actinomycetota</taxon>
        <taxon>Actinomycetes</taxon>
        <taxon>Streptosporangiales</taxon>
        <taxon>Streptosporangiaceae</taxon>
        <taxon>Nonomuraea</taxon>
    </lineage>
</organism>
<sequence>MIQEAASGRWWRATVALLALAASVLVIAQLFSSGFGRTAAPALVQPRLVPLTIAPTAPTVPAPSPSPTIAVVSDDLWLTYLPGGLERIDGGPVEPASGVHGGRVLFGSGDRSVEVQVERGTFGWDAFRARNAVLDARPVIVRGKPAVVGRHPGGGRLIVWLERLGTGAWIRVSESLAAELLTIALSAKSPVRD</sequence>
<protein>
    <submittedName>
        <fullName evidence="1">Uncharacterized protein</fullName>
    </submittedName>
</protein>
<reference evidence="1 2" key="1">
    <citation type="submission" date="2020-07" db="EMBL/GenBank/DDBJ databases">
        <title>Genomic Encyclopedia of Type Strains, Phase IV (KMG-IV): sequencing the most valuable type-strain genomes for metagenomic binning, comparative biology and taxonomic classification.</title>
        <authorList>
            <person name="Goeker M."/>
        </authorList>
    </citation>
    <scope>NUCLEOTIDE SEQUENCE [LARGE SCALE GENOMIC DNA]</scope>
    <source>
        <strain evidence="1 2">DSM 45533</strain>
    </source>
</reference>
<proteinExistence type="predicted"/>
<evidence type="ECO:0000313" key="2">
    <source>
        <dbReference type="Proteomes" id="UP000530928"/>
    </source>
</evidence>
<keyword evidence="2" id="KW-1185">Reference proteome</keyword>
<accession>A0A7W0CTW5</accession>
<name>A0A7W0CTW5_9ACTN</name>
<evidence type="ECO:0000313" key="1">
    <source>
        <dbReference type="EMBL" id="MBA2897123.1"/>
    </source>
</evidence>
<dbReference type="EMBL" id="JACDUR010000010">
    <property type="protein sequence ID" value="MBA2897123.1"/>
    <property type="molecule type" value="Genomic_DNA"/>
</dbReference>
<dbReference type="RefSeq" id="WP_181615836.1">
    <property type="nucleotide sequence ID" value="NZ_BAABAM010000010.1"/>
</dbReference>
<dbReference type="AlphaFoldDB" id="A0A7W0CTW5"/>